<dbReference type="Proteomes" id="UP000326757">
    <property type="component" value="Unassembled WGS sequence"/>
</dbReference>
<evidence type="ECO:0000256" key="4">
    <source>
        <dbReference type="ARBA" id="ARBA00022730"/>
    </source>
</evidence>
<evidence type="ECO:0000256" key="9">
    <source>
        <dbReference type="SAM" id="MobiDB-lite"/>
    </source>
</evidence>
<evidence type="ECO:0000256" key="1">
    <source>
        <dbReference type="ARBA" id="ARBA00001947"/>
    </source>
</evidence>
<dbReference type="InterPro" id="IPR039744">
    <property type="entry name" value="RIbosomal_uS14_euk_arc"/>
</dbReference>
<dbReference type="GO" id="GO:0019843">
    <property type="term" value="F:rRNA binding"/>
    <property type="evidence" value="ECO:0007669"/>
    <property type="project" value="UniProtKB-KW"/>
</dbReference>
<keyword evidence="7" id="KW-0689">Ribosomal protein</keyword>
<dbReference type="OrthoDB" id="10252683at2759"/>
<evidence type="ECO:0000256" key="3">
    <source>
        <dbReference type="ARBA" id="ARBA00022723"/>
    </source>
</evidence>
<dbReference type="PROSITE" id="PS00527">
    <property type="entry name" value="RIBOSOMAL_S14"/>
    <property type="match status" value="1"/>
</dbReference>
<dbReference type="GO" id="GO:0022627">
    <property type="term" value="C:cytosolic small ribosomal subunit"/>
    <property type="evidence" value="ECO:0007669"/>
    <property type="project" value="TreeGrafter"/>
</dbReference>
<dbReference type="PANTHER" id="PTHR12010:SF2">
    <property type="entry name" value="40S RIBOSOMAL PROTEIN S29"/>
    <property type="match status" value="1"/>
</dbReference>
<keyword evidence="5" id="KW-0862">Zinc</keyword>
<evidence type="ECO:0000256" key="5">
    <source>
        <dbReference type="ARBA" id="ARBA00022833"/>
    </source>
</evidence>
<dbReference type="FunFam" id="4.10.830.10:FF:000002">
    <property type="entry name" value="40S ribosomal protein S29"/>
    <property type="match status" value="1"/>
</dbReference>
<dbReference type="InterPro" id="IPR043140">
    <property type="entry name" value="Ribosomal_uS14_sf"/>
</dbReference>
<name>A0A5N6K260_MONLA</name>
<evidence type="ECO:0000313" key="11">
    <source>
        <dbReference type="Proteomes" id="UP000326757"/>
    </source>
</evidence>
<sequence>MSRSILNDRTLRHHDSQISRTHHRRQQPSTKSDNMSHESVWMSRPRTYGKGARGCRVCTHKAGLIRKYGLNICRQCFREKASDIGFVKVRSTTQSIQPCARRRQNGITTNKSYSTFWAFARKGIRTRTSMVILRRAFSDEGRTLMDTCVLRHTLRWDVLEVLTPFQMH</sequence>
<dbReference type="AlphaFoldDB" id="A0A5N6K260"/>
<evidence type="ECO:0000256" key="8">
    <source>
        <dbReference type="ARBA" id="ARBA00023274"/>
    </source>
</evidence>
<evidence type="ECO:0000256" key="7">
    <source>
        <dbReference type="ARBA" id="ARBA00022980"/>
    </source>
</evidence>
<protein>
    <recommendedName>
        <fullName evidence="12">40S ribosomal protein S29</fullName>
    </recommendedName>
</protein>
<comment type="cofactor">
    <cofactor evidence="1">
        <name>Zn(2+)</name>
        <dbReference type="ChEBI" id="CHEBI:29105"/>
    </cofactor>
</comment>
<proteinExistence type="inferred from homology"/>
<dbReference type="Gene3D" id="4.10.830.10">
    <property type="entry name" value="30s Ribosomal Protein S14, Chain N"/>
    <property type="match status" value="1"/>
</dbReference>
<accession>A0A5N6K260</accession>
<dbReference type="PANTHER" id="PTHR12010">
    <property type="entry name" value="40S RIBOSOMAL PROTEIN S29"/>
    <property type="match status" value="1"/>
</dbReference>
<evidence type="ECO:0000256" key="2">
    <source>
        <dbReference type="ARBA" id="ARBA00009083"/>
    </source>
</evidence>
<evidence type="ECO:0000313" key="10">
    <source>
        <dbReference type="EMBL" id="KAB8296215.1"/>
    </source>
</evidence>
<gene>
    <name evidence="10" type="ORF">EYC80_008996</name>
</gene>
<dbReference type="NCBIfam" id="NF004424">
    <property type="entry name" value="PRK05766.1"/>
    <property type="match status" value="1"/>
</dbReference>
<dbReference type="Pfam" id="PF00253">
    <property type="entry name" value="Ribosomal_S14"/>
    <property type="match status" value="1"/>
</dbReference>
<dbReference type="InterPro" id="IPR001209">
    <property type="entry name" value="Ribosomal_uS14"/>
</dbReference>
<comment type="caution">
    <text evidence="10">The sequence shown here is derived from an EMBL/GenBank/DDBJ whole genome shotgun (WGS) entry which is preliminary data.</text>
</comment>
<comment type="similarity">
    <text evidence="2">Belongs to the universal ribosomal protein uS14 family.</text>
</comment>
<evidence type="ECO:0000256" key="6">
    <source>
        <dbReference type="ARBA" id="ARBA00022884"/>
    </source>
</evidence>
<dbReference type="GO" id="GO:0008270">
    <property type="term" value="F:zinc ion binding"/>
    <property type="evidence" value="ECO:0007669"/>
    <property type="project" value="InterPro"/>
</dbReference>
<keyword evidence="6" id="KW-0694">RNA-binding</keyword>
<dbReference type="GO" id="GO:0002181">
    <property type="term" value="P:cytoplasmic translation"/>
    <property type="evidence" value="ECO:0007669"/>
    <property type="project" value="TreeGrafter"/>
</dbReference>
<organism evidence="10 11">
    <name type="scientific">Monilinia laxa</name>
    <name type="common">Brown rot fungus</name>
    <name type="synonym">Sclerotinia laxa</name>
    <dbReference type="NCBI Taxonomy" id="61186"/>
    <lineage>
        <taxon>Eukaryota</taxon>
        <taxon>Fungi</taxon>
        <taxon>Dikarya</taxon>
        <taxon>Ascomycota</taxon>
        <taxon>Pezizomycotina</taxon>
        <taxon>Leotiomycetes</taxon>
        <taxon>Helotiales</taxon>
        <taxon>Sclerotiniaceae</taxon>
        <taxon>Monilinia</taxon>
    </lineage>
</organism>
<dbReference type="EMBL" id="VIGI01000009">
    <property type="protein sequence ID" value="KAB8296215.1"/>
    <property type="molecule type" value="Genomic_DNA"/>
</dbReference>
<feature type="region of interest" description="Disordered" evidence="9">
    <location>
        <begin position="1"/>
        <end position="41"/>
    </location>
</feature>
<dbReference type="GO" id="GO:0003735">
    <property type="term" value="F:structural constituent of ribosome"/>
    <property type="evidence" value="ECO:0007669"/>
    <property type="project" value="InterPro"/>
</dbReference>
<dbReference type="HAMAP" id="MF_01364_A">
    <property type="entry name" value="Ribosomal_uS14_2_A"/>
    <property type="match status" value="1"/>
</dbReference>
<dbReference type="InterPro" id="IPR023676">
    <property type="entry name" value="Ribosomal_uS14_arc"/>
</dbReference>
<keyword evidence="8" id="KW-0687">Ribonucleoprotein</keyword>
<keyword evidence="3" id="KW-0479">Metal-binding</keyword>
<dbReference type="InterPro" id="IPR018271">
    <property type="entry name" value="Ribosomal_uS14_CS"/>
</dbReference>
<evidence type="ECO:0008006" key="12">
    <source>
        <dbReference type="Google" id="ProtNLM"/>
    </source>
</evidence>
<keyword evidence="11" id="KW-1185">Reference proteome</keyword>
<keyword evidence="4" id="KW-0699">rRNA-binding</keyword>
<reference evidence="10 11" key="1">
    <citation type="submission" date="2019-06" db="EMBL/GenBank/DDBJ databases">
        <title>Genome Sequence of the Brown Rot Fungal Pathogen Monilinia laxa.</title>
        <authorList>
            <person name="De Miccolis Angelini R.M."/>
            <person name="Landi L."/>
            <person name="Abate D."/>
            <person name="Pollastro S."/>
            <person name="Romanazzi G."/>
            <person name="Faretra F."/>
        </authorList>
    </citation>
    <scope>NUCLEOTIDE SEQUENCE [LARGE SCALE GENOMIC DNA]</scope>
    <source>
        <strain evidence="10 11">Mlax316</strain>
    </source>
</reference>